<dbReference type="PANTHER" id="PTHR12526:SF637">
    <property type="entry name" value="GLYCOSYLTRANSFERASE EPSF-RELATED"/>
    <property type="match status" value="1"/>
</dbReference>
<dbReference type="RefSeq" id="WP_092907486.1">
    <property type="nucleotide sequence ID" value="NZ_FOUZ01000005.1"/>
</dbReference>
<dbReference type="GO" id="GO:0016757">
    <property type="term" value="F:glycosyltransferase activity"/>
    <property type="evidence" value="ECO:0007669"/>
    <property type="project" value="InterPro"/>
</dbReference>
<protein>
    <submittedName>
        <fullName evidence="2">Glycosyl transferases group 1</fullName>
    </submittedName>
</protein>
<evidence type="ECO:0000259" key="1">
    <source>
        <dbReference type="Pfam" id="PF00534"/>
    </source>
</evidence>
<evidence type="ECO:0000313" key="3">
    <source>
        <dbReference type="Proteomes" id="UP000199149"/>
    </source>
</evidence>
<keyword evidence="3" id="KW-1185">Reference proteome</keyword>
<dbReference type="PANTHER" id="PTHR12526">
    <property type="entry name" value="GLYCOSYLTRANSFERASE"/>
    <property type="match status" value="1"/>
</dbReference>
<dbReference type="OrthoDB" id="9768685at2"/>
<keyword evidence="2" id="KW-0808">Transferase</keyword>
<sequence length="428" mass="49235">MKHKILFLSYTDQGGAGIANVNVAKAFIERGHEVLFLVAKKTSTEMFIKEVNKKKIITQKKTFFDKIKNRFKYEITRNFKKKTVEANYVSKYYYYNEDETFSQYSLDEILSHITFQPNIIIAGWISYFINLETLGKLASRYHAQSYILMNDMAPITGGCHYAWDCLGYISGCNSCPALGNRTDQNQSFQNLELKRKSIQKYNIQVIAGSKGTLIEAKQSTLYKDQKTFKRINGLLNYNLFNTKKRHIAKQVFEFPEDHKVILTGASYIRDPRKGFDKLSDALVFLDSMLVSKKVFVTLVMVGNDNYYDFQFNNINVIKYNSISEKILFSLLYQSADVYVSPSVEDSGPAMVIEALASGTPVVGFEIGFVEEYVKNGENGFIIPKFDKKQMAERIFDVLYKFPQQKMQEKATESVEKAFSLQQIDDFFD</sequence>
<reference evidence="3" key="1">
    <citation type="submission" date="2016-10" db="EMBL/GenBank/DDBJ databases">
        <authorList>
            <person name="Varghese N."/>
            <person name="Submissions S."/>
        </authorList>
    </citation>
    <scope>NUCLEOTIDE SEQUENCE [LARGE SCALE GENOMIC DNA]</scope>
    <source>
        <strain evidence="3">XJ109</strain>
    </source>
</reference>
<dbReference type="Pfam" id="PF00534">
    <property type="entry name" value="Glycos_transf_1"/>
    <property type="match status" value="1"/>
</dbReference>
<dbReference type="STRING" id="684065.SAMN05421738_105100"/>
<dbReference type="EMBL" id="FOUZ01000005">
    <property type="protein sequence ID" value="SFM99654.1"/>
    <property type="molecule type" value="Genomic_DNA"/>
</dbReference>
<dbReference type="Proteomes" id="UP000199149">
    <property type="component" value="Unassembled WGS sequence"/>
</dbReference>
<dbReference type="InterPro" id="IPR001296">
    <property type="entry name" value="Glyco_trans_1"/>
</dbReference>
<accession>A0A1I4VEJ6</accession>
<evidence type="ECO:0000313" key="2">
    <source>
        <dbReference type="EMBL" id="SFM99654.1"/>
    </source>
</evidence>
<dbReference type="AlphaFoldDB" id="A0A1I4VEJ6"/>
<proteinExistence type="predicted"/>
<feature type="domain" description="Glycosyl transferase family 1" evidence="1">
    <location>
        <begin position="249"/>
        <end position="406"/>
    </location>
</feature>
<name>A0A1I4VEJ6_9FLAO</name>
<gene>
    <name evidence="2" type="ORF">SAMN05421738_105100</name>
</gene>
<organism evidence="2 3">
    <name type="scientific">Algoriella xinjiangensis</name>
    <dbReference type="NCBI Taxonomy" id="684065"/>
    <lineage>
        <taxon>Bacteria</taxon>
        <taxon>Pseudomonadati</taxon>
        <taxon>Bacteroidota</taxon>
        <taxon>Flavobacteriia</taxon>
        <taxon>Flavobacteriales</taxon>
        <taxon>Weeksellaceae</taxon>
        <taxon>Algoriella</taxon>
    </lineage>
</organism>
<dbReference type="SUPFAM" id="SSF53756">
    <property type="entry name" value="UDP-Glycosyltransferase/glycogen phosphorylase"/>
    <property type="match status" value="1"/>
</dbReference>
<dbReference type="Gene3D" id="3.40.50.2000">
    <property type="entry name" value="Glycogen Phosphorylase B"/>
    <property type="match status" value="3"/>
</dbReference>